<evidence type="ECO:0000259" key="8">
    <source>
        <dbReference type="PROSITE" id="PS50928"/>
    </source>
</evidence>
<organism evidence="9 10">
    <name type="scientific">Saxibacter everestensis</name>
    <dbReference type="NCBI Taxonomy" id="2909229"/>
    <lineage>
        <taxon>Bacteria</taxon>
        <taxon>Bacillati</taxon>
        <taxon>Actinomycetota</taxon>
        <taxon>Actinomycetes</taxon>
        <taxon>Micrococcales</taxon>
        <taxon>Brevibacteriaceae</taxon>
        <taxon>Saxibacter</taxon>
    </lineage>
</organism>
<dbReference type="InterPro" id="IPR000515">
    <property type="entry name" value="MetI-like"/>
</dbReference>
<dbReference type="InterPro" id="IPR035906">
    <property type="entry name" value="MetI-like_sf"/>
</dbReference>
<keyword evidence="3" id="KW-1003">Cell membrane</keyword>
<feature type="domain" description="ABC transmembrane type-1" evidence="8">
    <location>
        <begin position="95"/>
        <end position="301"/>
    </location>
</feature>
<dbReference type="Proteomes" id="UP001209083">
    <property type="component" value="Chromosome"/>
</dbReference>
<dbReference type="EMBL" id="CP090958">
    <property type="protein sequence ID" value="WGW14139.1"/>
    <property type="molecule type" value="Genomic_DNA"/>
</dbReference>
<accession>A0ABY8R105</accession>
<gene>
    <name evidence="9" type="ORF">LWF01_15355</name>
</gene>
<protein>
    <submittedName>
        <fullName evidence="9">ABC transporter permease</fullName>
    </submittedName>
</protein>
<evidence type="ECO:0000256" key="2">
    <source>
        <dbReference type="ARBA" id="ARBA00022448"/>
    </source>
</evidence>
<feature type="transmembrane region" description="Helical" evidence="7">
    <location>
        <begin position="244"/>
        <end position="262"/>
    </location>
</feature>
<dbReference type="Gene3D" id="1.10.3720.10">
    <property type="entry name" value="MetI-like"/>
    <property type="match status" value="1"/>
</dbReference>
<dbReference type="InterPro" id="IPR045621">
    <property type="entry name" value="BPD_transp_1_N"/>
</dbReference>
<keyword evidence="4 7" id="KW-0812">Transmembrane</keyword>
<evidence type="ECO:0000256" key="4">
    <source>
        <dbReference type="ARBA" id="ARBA00022692"/>
    </source>
</evidence>
<evidence type="ECO:0000256" key="6">
    <source>
        <dbReference type="ARBA" id="ARBA00023136"/>
    </source>
</evidence>
<dbReference type="PANTHER" id="PTHR30465">
    <property type="entry name" value="INNER MEMBRANE ABC TRANSPORTER"/>
    <property type="match status" value="1"/>
</dbReference>
<dbReference type="PANTHER" id="PTHR30465:SF0">
    <property type="entry name" value="OLIGOPEPTIDE TRANSPORT SYSTEM PERMEASE PROTEIN APPB"/>
    <property type="match status" value="1"/>
</dbReference>
<evidence type="ECO:0000256" key="7">
    <source>
        <dbReference type="RuleBase" id="RU363032"/>
    </source>
</evidence>
<name>A0ABY8R105_9MICO</name>
<evidence type="ECO:0000313" key="9">
    <source>
        <dbReference type="EMBL" id="WGW14139.1"/>
    </source>
</evidence>
<evidence type="ECO:0000256" key="1">
    <source>
        <dbReference type="ARBA" id="ARBA00004651"/>
    </source>
</evidence>
<keyword evidence="10" id="KW-1185">Reference proteome</keyword>
<comment type="subcellular location">
    <subcellularLocation>
        <location evidence="1 7">Cell membrane</location>
        <topology evidence="1 7">Multi-pass membrane protein</topology>
    </subcellularLocation>
</comment>
<keyword evidence="6 7" id="KW-0472">Membrane</keyword>
<dbReference type="CDD" id="cd06261">
    <property type="entry name" value="TM_PBP2"/>
    <property type="match status" value="1"/>
</dbReference>
<dbReference type="Pfam" id="PF19300">
    <property type="entry name" value="BPD_transp_1_N"/>
    <property type="match status" value="1"/>
</dbReference>
<reference evidence="9 10" key="1">
    <citation type="submission" date="2023-05" db="EMBL/GenBank/DDBJ databases">
        <title>Lithophilousrod everest ZFBP1038 complete genpme.</title>
        <authorList>
            <person name="Tian M."/>
        </authorList>
    </citation>
    <scope>NUCLEOTIDE SEQUENCE [LARGE SCALE GENOMIC DNA]</scope>
    <source>
        <strain evidence="9 10">ZFBP1038</strain>
    </source>
</reference>
<dbReference type="SUPFAM" id="SSF161098">
    <property type="entry name" value="MetI-like"/>
    <property type="match status" value="1"/>
</dbReference>
<feature type="transmembrane region" description="Helical" evidence="7">
    <location>
        <begin position="179"/>
        <end position="197"/>
    </location>
</feature>
<dbReference type="PROSITE" id="PS50928">
    <property type="entry name" value="ABC_TM1"/>
    <property type="match status" value="1"/>
</dbReference>
<evidence type="ECO:0000256" key="5">
    <source>
        <dbReference type="ARBA" id="ARBA00022989"/>
    </source>
</evidence>
<proteinExistence type="inferred from homology"/>
<feature type="transmembrane region" description="Helical" evidence="7">
    <location>
        <begin position="131"/>
        <end position="159"/>
    </location>
</feature>
<feature type="transmembrane region" description="Helical" evidence="7">
    <location>
        <begin position="99"/>
        <end position="119"/>
    </location>
</feature>
<feature type="transmembrane region" description="Helical" evidence="7">
    <location>
        <begin position="12"/>
        <end position="30"/>
    </location>
</feature>
<keyword evidence="5 7" id="KW-1133">Transmembrane helix</keyword>
<evidence type="ECO:0000256" key="3">
    <source>
        <dbReference type="ARBA" id="ARBA00022475"/>
    </source>
</evidence>
<feature type="transmembrane region" description="Helical" evidence="7">
    <location>
        <begin position="282"/>
        <end position="308"/>
    </location>
</feature>
<evidence type="ECO:0000313" key="10">
    <source>
        <dbReference type="Proteomes" id="UP001209083"/>
    </source>
</evidence>
<dbReference type="Pfam" id="PF00528">
    <property type="entry name" value="BPD_transp_1"/>
    <property type="match status" value="1"/>
</dbReference>
<sequence>MLRFMLGRIGQALVVVFVVTIIVFLLLHALPGGPARGVLGVQATPEQIALFNTAQGLDKPLVVQYIDYLGRLLQGDLGTSYVLNASVSDMLVQRLPKTLLLSVLSAAVGLAIAIPVGLWQASRRGKPSDYVLTALSFVAYATPVFFLGLVLIVVFSQVLPILPSQAPQGDTIWQILGDPAALILPVAAGSLGMVAVFSRYMRSSTLDNLSEDYVRTALAKGTPMRKVLQRHVFRNSLTAITTMLGYYIPVLFGGALVVEQLFNFPGMGLLFWSAAQAPDFPILLGCVLVISIATVVGSLLADLAQVLIDPRVKEAR</sequence>
<comment type="similarity">
    <text evidence="7">Belongs to the binding-protein-dependent transport system permease family.</text>
</comment>
<keyword evidence="2 7" id="KW-0813">Transport</keyword>